<dbReference type="EMBL" id="KV429035">
    <property type="protein sequence ID" value="KZT73792.1"/>
    <property type="molecule type" value="Genomic_DNA"/>
</dbReference>
<keyword evidence="3" id="KW-1185">Reference proteome</keyword>
<feature type="compositionally biased region" description="Basic and acidic residues" evidence="1">
    <location>
        <begin position="202"/>
        <end position="213"/>
    </location>
</feature>
<dbReference type="Proteomes" id="UP000076727">
    <property type="component" value="Unassembled WGS sequence"/>
</dbReference>
<evidence type="ECO:0000313" key="3">
    <source>
        <dbReference type="Proteomes" id="UP000076727"/>
    </source>
</evidence>
<evidence type="ECO:0000313" key="2">
    <source>
        <dbReference type="EMBL" id="KZT73792.1"/>
    </source>
</evidence>
<feature type="region of interest" description="Disordered" evidence="1">
    <location>
        <begin position="1"/>
        <end position="64"/>
    </location>
</feature>
<protein>
    <submittedName>
        <fullName evidence="2">Uncharacterized protein</fullName>
    </submittedName>
</protein>
<proteinExistence type="predicted"/>
<sequence>MAAVSFASRPSPQSEAAPASLDQHTVSALTDSAPGLCRTNGSGNSAISSATRQPFPSRCDSPPMDMAPTFATRQVTRLPKAAVAQRAVLPYHVRARSETLACAEPTGRLLHTKSRVRAASTAEPPCSSRRPVRLRLASLLSTRSPAPAILHAPHDEAETLGSFAPTNPSGLFLRSLLRPKPLALDITRISRHCGPDPLYDEGSVHEFSDDDSPHSPSPPDSPAIPSICRTPSSYTGSDYFPTAPSSAGPATPARELSPSPIHRQKQRPLQPVLESLEDQSRFCVKTACANCHKTGNNFPCCPRCGEMWCSRECRVQSNRGKRHLCKKN</sequence>
<dbReference type="OrthoDB" id="2526979at2759"/>
<name>A0A165TQJ1_9APHY</name>
<reference evidence="2 3" key="1">
    <citation type="journal article" date="2016" name="Mol. Biol. Evol.">
        <title>Comparative Genomics of Early-Diverging Mushroom-Forming Fungi Provides Insights into the Origins of Lignocellulose Decay Capabilities.</title>
        <authorList>
            <person name="Nagy L.G."/>
            <person name="Riley R."/>
            <person name="Tritt A."/>
            <person name="Adam C."/>
            <person name="Daum C."/>
            <person name="Floudas D."/>
            <person name="Sun H."/>
            <person name="Yadav J.S."/>
            <person name="Pangilinan J."/>
            <person name="Larsson K.H."/>
            <person name="Matsuura K."/>
            <person name="Barry K."/>
            <person name="Labutti K."/>
            <person name="Kuo R."/>
            <person name="Ohm R.A."/>
            <person name="Bhattacharya S.S."/>
            <person name="Shirouzu T."/>
            <person name="Yoshinaga Y."/>
            <person name="Martin F.M."/>
            <person name="Grigoriev I.V."/>
            <person name="Hibbett D.S."/>
        </authorList>
    </citation>
    <scope>NUCLEOTIDE SEQUENCE [LARGE SCALE GENOMIC DNA]</scope>
    <source>
        <strain evidence="2 3">L-15889</strain>
    </source>
</reference>
<feature type="region of interest" description="Disordered" evidence="1">
    <location>
        <begin position="199"/>
        <end position="268"/>
    </location>
</feature>
<accession>A0A165TQJ1</accession>
<organism evidence="2 3">
    <name type="scientific">Daedalea quercina L-15889</name>
    <dbReference type="NCBI Taxonomy" id="1314783"/>
    <lineage>
        <taxon>Eukaryota</taxon>
        <taxon>Fungi</taxon>
        <taxon>Dikarya</taxon>
        <taxon>Basidiomycota</taxon>
        <taxon>Agaricomycotina</taxon>
        <taxon>Agaricomycetes</taxon>
        <taxon>Polyporales</taxon>
        <taxon>Fomitopsis</taxon>
    </lineage>
</organism>
<feature type="compositionally biased region" description="Low complexity" evidence="1">
    <location>
        <begin position="241"/>
        <end position="253"/>
    </location>
</feature>
<dbReference type="AlphaFoldDB" id="A0A165TQJ1"/>
<feature type="compositionally biased region" description="Polar residues" evidence="1">
    <location>
        <begin position="39"/>
        <end position="54"/>
    </location>
</feature>
<evidence type="ECO:0000256" key="1">
    <source>
        <dbReference type="SAM" id="MobiDB-lite"/>
    </source>
</evidence>
<gene>
    <name evidence="2" type="ORF">DAEQUDRAFT_702712</name>
</gene>